<dbReference type="EMBL" id="CAXJIO010000002">
    <property type="protein sequence ID" value="CAL2101169.1"/>
    <property type="molecule type" value="Genomic_DNA"/>
</dbReference>
<dbReference type="InterPro" id="IPR025698">
    <property type="entry name" value="2TM_dom"/>
</dbReference>
<reference evidence="3 4" key="1">
    <citation type="submission" date="2024-05" db="EMBL/GenBank/DDBJ databases">
        <authorList>
            <person name="Duchaud E."/>
        </authorList>
    </citation>
    <scope>NUCLEOTIDE SEQUENCE [LARGE SCALE GENOMIC DNA]</scope>
    <source>
        <strain evidence="3">Ena-SAMPLE-TAB-13-05-2024-13:56:06:370-140308</strain>
    </source>
</reference>
<evidence type="ECO:0000313" key="4">
    <source>
        <dbReference type="Proteomes" id="UP001497527"/>
    </source>
</evidence>
<dbReference type="Proteomes" id="UP001497527">
    <property type="component" value="Unassembled WGS sequence"/>
</dbReference>
<dbReference type="Pfam" id="PF13239">
    <property type="entry name" value="2TM"/>
    <property type="match status" value="1"/>
</dbReference>
<accession>A0ABM9P6I4</accession>
<keyword evidence="1" id="KW-1133">Transmembrane helix</keyword>
<evidence type="ECO:0000259" key="2">
    <source>
        <dbReference type="Pfam" id="PF13239"/>
    </source>
</evidence>
<keyword evidence="1" id="KW-0812">Transmembrane</keyword>
<feature type="transmembrane region" description="Helical" evidence="1">
    <location>
        <begin position="64"/>
        <end position="83"/>
    </location>
</feature>
<evidence type="ECO:0000313" key="3">
    <source>
        <dbReference type="EMBL" id="CAL2101169.1"/>
    </source>
</evidence>
<name>A0ABM9P6I4_9FLAO</name>
<keyword evidence="1" id="KW-0472">Membrane</keyword>
<feature type="domain" description="2TM" evidence="2">
    <location>
        <begin position="13"/>
        <end position="102"/>
    </location>
</feature>
<sequence length="103" mass="12546">MKSTENLDQRYVRAQRRVEEIKQFYKHLLVYVGINLLVIGRRIYKDIVHYDVSVSDAFLDISNYNIFFWWGIIVVLHGINVFGKQRVFSKKWEERKIKEYMNE</sequence>
<proteinExistence type="predicted"/>
<feature type="transmembrane region" description="Helical" evidence="1">
    <location>
        <begin position="24"/>
        <end position="44"/>
    </location>
</feature>
<comment type="caution">
    <text evidence="3">The sequence shown here is derived from an EMBL/GenBank/DDBJ whole genome shotgun (WGS) entry which is preliminary data.</text>
</comment>
<dbReference type="RefSeq" id="WP_348713789.1">
    <property type="nucleotide sequence ID" value="NZ_CAXJIO010000002.1"/>
</dbReference>
<evidence type="ECO:0000256" key="1">
    <source>
        <dbReference type="SAM" id="Phobius"/>
    </source>
</evidence>
<keyword evidence="4" id="KW-1185">Reference proteome</keyword>
<gene>
    <name evidence="3" type="ORF">T190423A01A_110059</name>
</gene>
<organism evidence="3 4">
    <name type="scientific">Tenacibaculum polynesiense</name>
    <dbReference type="NCBI Taxonomy" id="3137857"/>
    <lineage>
        <taxon>Bacteria</taxon>
        <taxon>Pseudomonadati</taxon>
        <taxon>Bacteroidota</taxon>
        <taxon>Flavobacteriia</taxon>
        <taxon>Flavobacteriales</taxon>
        <taxon>Flavobacteriaceae</taxon>
        <taxon>Tenacibaculum</taxon>
    </lineage>
</organism>
<protein>
    <submittedName>
        <fullName evidence="3">2TM domain-containing protein</fullName>
    </submittedName>
</protein>